<dbReference type="Gene3D" id="3.50.30.50">
    <property type="entry name" value="Putative cyclase"/>
    <property type="match status" value="1"/>
</dbReference>
<evidence type="ECO:0000313" key="2">
    <source>
        <dbReference type="Proteomes" id="UP000436468"/>
    </source>
</evidence>
<dbReference type="PANTHER" id="PTHR31118:SF12">
    <property type="entry name" value="CYCLASE-LIKE PROTEIN 2"/>
    <property type="match status" value="1"/>
</dbReference>
<keyword evidence="2" id="KW-1185">Reference proteome</keyword>
<dbReference type="EMBL" id="WQNF01000012">
    <property type="protein sequence ID" value="MVT67147.1"/>
    <property type="molecule type" value="Genomic_DNA"/>
</dbReference>
<name>A0A844SMF4_9BRAD</name>
<dbReference type="Pfam" id="PF04199">
    <property type="entry name" value="Cyclase"/>
    <property type="match status" value="1"/>
</dbReference>
<dbReference type="Proteomes" id="UP000436468">
    <property type="component" value="Unassembled WGS sequence"/>
</dbReference>
<reference evidence="1 2" key="1">
    <citation type="submission" date="2019-12" db="EMBL/GenBank/DDBJ databases">
        <title>Draft genome sequences Bradyrhizobium cajani AMBPC1010, Bradyrhizobium pachyrhizi AMBPC1040 and Bradyrhizobium yuanmingense ALSPC3051, three plant growth promoting strains isolated from nodules of Cajanus cajan L. in Dominican Republic.</title>
        <authorList>
            <person name="Flores-Felix J.D."/>
            <person name="Araujo J."/>
            <person name="Diaz-Alcantara C."/>
            <person name="Gonzalez-Andres F."/>
            <person name="Velazquez E."/>
        </authorList>
    </citation>
    <scope>NUCLEOTIDE SEQUENCE [LARGE SCALE GENOMIC DNA]</scope>
    <source>
        <strain evidence="1 2">1040</strain>
    </source>
</reference>
<dbReference type="InterPro" id="IPR037175">
    <property type="entry name" value="KFase_sf"/>
</dbReference>
<dbReference type="GO" id="GO:0004061">
    <property type="term" value="F:arylformamidase activity"/>
    <property type="evidence" value="ECO:0007669"/>
    <property type="project" value="InterPro"/>
</dbReference>
<dbReference type="RefSeq" id="WP_283087882.1">
    <property type="nucleotide sequence ID" value="NZ_CP121667.1"/>
</dbReference>
<sequence>MQHFPDLLRVRHRGQAPSCTSAANTSALWAEARLRQLRQERAPVVRIVDLSRELYHRTPSYPGHPPIMHGMWKNHEEALAESRNVYGLASMFISMPDHGGTHIDAPRHFGPSGIPINEYPLEKCIVPGICLDLRHITPRAEITPSDLETAVTKARRPIPMGGTVLLCTGHHARTFPRKEYATDNSGVNVAATEWLAQQGIVHFGIDSMRPGPDGDENLLVHKACLDLDITHIESLCNLEALLGQGQFTFIGLPMKWRDGTASPIRAVAVFDF</sequence>
<dbReference type="GO" id="GO:0019441">
    <property type="term" value="P:L-tryptophan catabolic process to kynurenine"/>
    <property type="evidence" value="ECO:0007669"/>
    <property type="project" value="InterPro"/>
</dbReference>
<accession>A0A844SMF4</accession>
<dbReference type="InterPro" id="IPR007325">
    <property type="entry name" value="KFase/CYL"/>
</dbReference>
<protein>
    <submittedName>
        <fullName evidence="1">Cyclase family protein</fullName>
    </submittedName>
</protein>
<proteinExistence type="predicted"/>
<dbReference type="PANTHER" id="PTHR31118">
    <property type="entry name" value="CYCLASE-LIKE PROTEIN 2"/>
    <property type="match status" value="1"/>
</dbReference>
<comment type="caution">
    <text evidence="1">The sequence shown here is derived from an EMBL/GenBank/DDBJ whole genome shotgun (WGS) entry which is preliminary data.</text>
</comment>
<evidence type="ECO:0000313" key="1">
    <source>
        <dbReference type="EMBL" id="MVT67147.1"/>
    </source>
</evidence>
<dbReference type="AlphaFoldDB" id="A0A844SMF4"/>
<organism evidence="1 2">
    <name type="scientific">Bradyrhizobium pachyrhizi</name>
    <dbReference type="NCBI Taxonomy" id="280333"/>
    <lineage>
        <taxon>Bacteria</taxon>
        <taxon>Pseudomonadati</taxon>
        <taxon>Pseudomonadota</taxon>
        <taxon>Alphaproteobacteria</taxon>
        <taxon>Hyphomicrobiales</taxon>
        <taxon>Nitrobacteraceae</taxon>
        <taxon>Bradyrhizobium</taxon>
    </lineage>
</organism>
<dbReference type="SUPFAM" id="SSF102198">
    <property type="entry name" value="Putative cyclase"/>
    <property type="match status" value="1"/>
</dbReference>
<gene>
    <name evidence="1" type="ORF">GPL21_18770</name>
</gene>